<gene>
    <name evidence="5" type="ORF">UU03_C0007G0008</name>
</gene>
<reference evidence="5 6" key="1">
    <citation type="journal article" date="2015" name="Nature">
        <title>rRNA introns, odd ribosomes, and small enigmatic genomes across a large radiation of phyla.</title>
        <authorList>
            <person name="Brown C.T."/>
            <person name="Hug L.A."/>
            <person name="Thomas B.C."/>
            <person name="Sharon I."/>
            <person name="Castelle C.J."/>
            <person name="Singh A."/>
            <person name="Wilkins M.J."/>
            <person name="Williams K.H."/>
            <person name="Banfield J.F."/>
        </authorList>
    </citation>
    <scope>NUCLEOTIDE SEQUENCE [LARGE SCALE GENOMIC DNA]</scope>
</reference>
<dbReference type="SUPFAM" id="SSF140931">
    <property type="entry name" value="Fic-like"/>
    <property type="match status" value="1"/>
</dbReference>
<organism evidence="5 6">
    <name type="scientific">Candidatus Woesebacteria bacterium GW2011_GWA1_40_45</name>
    <dbReference type="NCBI Taxonomy" id="1618554"/>
    <lineage>
        <taxon>Bacteria</taxon>
        <taxon>Candidatus Woeseibacteriota</taxon>
    </lineage>
</organism>
<feature type="binding site" evidence="1">
    <location>
        <position position="77"/>
    </location>
    <ligand>
        <name>ATP</name>
        <dbReference type="ChEBI" id="CHEBI:30616"/>
    </ligand>
</feature>
<dbReference type="PANTHER" id="PTHR13504:SF38">
    <property type="entry name" value="FIDO DOMAIN-CONTAINING PROTEIN"/>
    <property type="match status" value="1"/>
</dbReference>
<dbReference type="InterPro" id="IPR025758">
    <property type="entry name" value="Fic/DOC_N"/>
</dbReference>
<proteinExistence type="predicted"/>
<dbReference type="PATRIC" id="fig|1618554.3.peg.179"/>
<dbReference type="Gene3D" id="1.10.3290.10">
    <property type="entry name" value="Fido-like domain"/>
    <property type="match status" value="1"/>
</dbReference>
<dbReference type="Proteomes" id="UP000034613">
    <property type="component" value="Unassembled WGS sequence"/>
</dbReference>
<evidence type="ECO:0000313" key="6">
    <source>
        <dbReference type="Proteomes" id="UP000034613"/>
    </source>
</evidence>
<dbReference type="PROSITE" id="PS51459">
    <property type="entry name" value="FIDO"/>
    <property type="match status" value="1"/>
</dbReference>
<feature type="binding site" evidence="1">
    <location>
        <position position="254"/>
    </location>
    <ligand>
        <name>ATP</name>
        <dbReference type="ChEBI" id="CHEBI:30616"/>
    </ligand>
</feature>
<evidence type="ECO:0000256" key="2">
    <source>
        <dbReference type="PIRSR" id="PIRSR640198-1"/>
    </source>
</evidence>
<dbReference type="InterPro" id="IPR003812">
    <property type="entry name" value="Fido"/>
</dbReference>
<dbReference type="Pfam" id="PF21248">
    <property type="entry name" value="SoFic-like_C"/>
    <property type="match status" value="1"/>
</dbReference>
<dbReference type="InterPro" id="IPR040198">
    <property type="entry name" value="Fido_containing"/>
</dbReference>
<dbReference type="PANTHER" id="PTHR13504">
    <property type="entry name" value="FIDO DOMAIN-CONTAINING PROTEIN DDB_G0283145"/>
    <property type="match status" value="1"/>
</dbReference>
<dbReference type="GO" id="GO:0005524">
    <property type="term" value="F:ATP binding"/>
    <property type="evidence" value="ECO:0007669"/>
    <property type="project" value="UniProtKB-KW"/>
</dbReference>
<dbReference type="InterPro" id="IPR048770">
    <property type="entry name" value="SoFic-like_C"/>
</dbReference>
<evidence type="ECO:0000256" key="1">
    <source>
        <dbReference type="PIRSR" id="PIRSR038925-1"/>
    </source>
</evidence>
<feature type="domain" description="Fido" evidence="4">
    <location>
        <begin position="124"/>
        <end position="276"/>
    </location>
</feature>
<keyword evidence="1" id="KW-0067">ATP-binding</keyword>
<dbReference type="Pfam" id="PF02661">
    <property type="entry name" value="Fic"/>
    <property type="match status" value="1"/>
</dbReference>
<evidence type="ECO:0000256" key="3">
    <source>
        <dbReference type="PIRSR" id="PIRSR640198-2"/>
    </source>
</evidence>
<keyword evidence="1" id="KW-0547">Nucleotide-binding</keyword>
<sequence>MLTENDIKELKKRGVPSYKDIFPPSTNGIFIDRIVGLIGEANRAIGNLSSYARIIPNPDLLIWPLLLKESLASSKIEGTQASIKDVLKREANLTTSARSMDVEEVVNYRKATNLGMNLLDTLPISERLVKSVHERLMKGTVRGAEKRIGDYRVGQNAIGIEGDFQNIKYLPPPAIDVVEKMNGFFEYVNDNSQSYDKLVRCAFMHYEFEAIHPFADGNGRVGRLLITLYLLKENVLKYPLIYPSAYFLHHKDKYSGLLMRMTTHQDWISWLEFFLQGLKEQAQKSEKLIEKIDKLYQEALEAVRVNTQSVHSHKLVEIVFKQPIVLAPKVAQILDVNHQTAISLLRKFVQLGIVNANYQKKKNIPFVNTKLINLLEET</sequence>
<dbReference type="InterPro" id="IPR026287">
    <property type="entry name" value="SoFic-like"/>
</dbReference>
<protein>
    <submittedName>
        <fullName evidence="5">Filamentation induced by cAMP protein Fic</fullName>
    </submittedName>
</protein>
<dbReference type="Pfam" id="PF13784">
    <property type="entry name" value="Fic_N"/>
    <property type="match status" value="1"/>
</dbReference>
<comment type="caution">
    <text evidence="5">The sequence shown here is derived from an EMBL/GenBank/DDBJ whole genome shotgun (WGS) entry which is preliminary data.</text>
</comment>
<dbReference type="InterPro" id="IPR036597">
    <property type="entry name" value="Fido-like_dom_sf"/>
</dbReference>
<feature type="binding site" evidence="3">
    <location>
        <begin position="216"/>
        <end position="223"/>
    </location>
    <ligand>
        <name>ATP</name>
        <dbReference type="ChEBI" id="CHEBI:30616"/>
    </ligand>
</feature>
<feature type="binding site" evidence="1">
    <location>
        <position position="212"/>
    </location>
    <ligand>
        <name>ATP</name>
        <dbReference type="ChEBI" id="CHEBI:30616"/>
    </ligand>
</feature>
<dbReference type="EMBL" id="LBZB01000007">
    <property type="protein sequence ID" value="KKR63321.1"/>
    <property type="molecule type" value="Genomic_DNA"/>
</dbReference>
<name>A0A0G0SLQ5_9BACT</name>
<feature type="binding site" evidence="1">
    <location>
        <begin position="217"/>
        <end position="223"/>
    </location>
    <ligand>
        <name>ATP</name>
        <dbReference type="ChEBI" id="CHEBI:30616"/>
    </ligand>
</feature>
<evidence type="ECO:0000313" key="5">
    <source>
        <dbReference type="EMBL" id="KKR63321.1"/>
    </source>
</evidence>
<accession>A0A0G0SLQ5</accession>
<dbReference type="AlphaFoldDB" id="A0A0G0SLQ5"/>
<evidence type="ECO:0000259" key="4">
    <source>
        <dbReference type="PROSITE" id="PS51459"/>
    </source>
</evidence>
<feature type="active site" evidence="2">
    <location>
        <position position="212"/>
    </location>
</feature>
<dbReference type="PIRSF" id="PIRSF038925">
    <property type="entry name" value="AMP-prot_trans"/>
    <property type="match status" value="1"/>
</dbReference>